<dbReference type="Pfam" id="PF09728">
    <property type="entry name" value="Taxilin"/>
    <property type="match status" value="1"/>
</dbReference>
<proteinExistence type="inferred from homology"/>
<accession>A0AA38FWM6</accession>
<dbReference type="PANTHER" id="PTHR16127:SF13">
    <property type="entry name" value="GH01188P"/>
    <property type="match status" value="1"/>
</dbReference>
<dbReference type="AlphaFoldDB" id="A0AA38FWM6"/>
<gene>
    <name evidence="4" type="ORF">KI387_026638</name>
</gene>
<feature type="region of interest" description="Disordered" evidence="3">
    <location>
        <begin position="157"/>
        <end position="237"/>
    </location>
</feature>
<keyword evidence="2" id="KW-0175">Coiled coil</keyword>
<evidence type="ECO:0000256" key="2">
    <source>
        <dbReference type="SAM" id="Coils"/>
    </source>
</evidence>
<dbReference type="PANTHER" id="PTHR16127">
    <property type="entry name" value="TAXILIN"/>
    <property type="match status" value="1"/>
</dbReference>
<organism evidence="4 5">
    <name type="scientific">Taxus chinensis</name>
    <name type="common">Chinese yew</name>
    <name type="synonym">Taxus wallichiana var. chinensis</name>
    <dbReference type="NCBI Taxonomy" id="29808"/>
    <lineage>
        <taxon>Eukaryota</taxon>
        <taxon>Viridiplantae</taxon>
        <taxon>Streptophyta</taxon>
        <taxon>Embryophyta</taxon>
        <taxon>Tracheophyta</taxon>
        <taxon>Spermatophyta</taxon>
        <taxon>Pinopsida</taxon>
        <taxon>Pinidae</taxon>
        <taxon>Conifers II</taxon>
        <taxon>Cupressales</taxon>
        <taxon>Taxaceae</taxon>
        <taxon>Taxus</taxon>
    </lineage>
</organism>
<feature type="compositionally biased region" description="Basic and acidic residues" evidence="3">
    <location>
        <begin position="212"/>
        <end position="222"/>
    </location>
</feature>
<dbReference type="OMA" id="CTTSAME"/>
<reference evidence="4 5" key="1">
    <citation type="journal article" date="2021" name="Nat. Plants">
        <title>The Taxus genome provides insights into paclitaxel biosynthesis.</title>
        <authorList>
            <person name="Xiong X."/>
            <person name="Gou J."/>
            <person name="Liao Q."/>
            <person name="Li Y."/>
            <person name="Zhou Q."/>
            <person name="Bi G."/>
            <person name="Li C."/>
            <person name="Du R."/>
            <person name="Wang X."/>
            <person name="Sun T."/>
            <person name="Guo L."/>
            <person name="Liang H."/>
            <person name="Lu P."/>
            <person name="Wu Y."/>
            <person name="Zhang Z."/>
            <person name="Ro D.K."/>
            <person name="Shang Y."/>
            <person name="Huang S."/>
            <person name="Yan J."/>
        </authorList>
    </citation>
    <scope>NUCLEOTIDE SEQUENCE [LARGE SCALE GENOMIC DNA]</scope>
    <source>
        <strain evidence="4">Ta-2019</strain>
    </source>
</reference>
<comment type="caution">
    <text evidence="4">The sequence shown here is derived from an EMBL/GenBank/DDBJ whole genome shotgun (WGS) entry which is preliminary data.</text>
</comment>
<dbReference type="Proteomes" id="UP000824469">
    <property type="component" value="Unassembled WGS sequence"/>
</dbReference>
<sequence length="439" mass="49895">RSFFLFISGMEDSFASQFPEAGALPDGFSESFHETSKCTTSAMESDKKINLEQKDRIVLDVINSIAEVKSQESETVSSLYTDSCMQQTSSMTETTKFCIGPGTGSSTSDNRVEKTEKERTFPVLLSDKDSNDFPVCLTESSKKDCLIDRNLKHESQVLESSGDATDDEHLSSTKYQSPPVAPFSLSKADESIIGPPPHTGDAELGGLISNQSRKEVEKEEVKVSQGMNQHSNDENSRSFKLENNSEVKVKKTKGTSKLEKELMDSHHKYLQVVVEKDSALLELKKNKALREKLEALCRELQRQNKMLTEECRKVSTEGQQKRLELSNKFHDAIKDVSNKLEEQRDERLSQLKENEMLRDKLKQFSDQYEICEQQFTQQLKKKTLELQLAEVKLQQQQESSCQEQAKVQLYTEQITQLLATEKNLRLQLAADGEKFQQFQ</sequence>
<keyword evidence="5" id="KW-1185">Reference proteome</keyword>
<feature type="coiled-coil region" evidence="2">
    <location>
        <begin position="283"/>
        <end position="399"/>
    </location>
</feature>
<protein>
    <submittedName>
        <fullName evidence="4">Uncharacterized protein</fullName>
    </submittedName>
</protein>
<feature type="region of interest" description="Disordered" evidence="3">
    <location>
        <begin position="95"/>
        <end position="114"/>
    </location>
</feature>
<feature type="non-terminal residue" evidence="4">
    <location>
        <position position="439"/>
    </location>
</feature>
<name>A0AA38FWM6_TAXCH</name>
<comment type="similarity">
    <text evidence="1">Belongs to the taxilin family.</text>
</comment>
<dbReference type="EMBL" id="JAHRHJ020000006">
    <property type="protein sequence ID" value="KAH9311603.1"/>
    <property type="molecule type" value="Genomic_DNA"/>
</dbReference>
<evidence type="ECO:0000256" key="3">
    <source>
        <dbReference type="SAM" id="MobiDB-lite"/>
    </source>
</evidence>
<dbReference type="GO" id="GO:0019905">
    <property type="term" value="F:syntaxin binding"/>
    <property type="evidence" value="ECO:0007669"/>
    <property type="project" value="InterPro"/>
</dbReference>
<evidence type="ECO:0000256" key="1">
    <source>
        <dbReference type="ARBA" id="ARBA00009550"/>
    </source>
</evidence>
<feature type="non-terminal residue" evidence="4">
    <location>
        <position position="1"/>
    </location>
</feature>
<evidence type="ECO:0000313" key="5">
    <source>
        <dbReference type="Proteomes" id="UP000824469"/>
    </source>
</evidence>
<evidence type="ECO:0000313" key="4">
    <source>
        <dbReference type="EMBL" id="KAH9311603.1"/>
    </source>
</evidence>
<dbReference type="InterPro" id="IPR026183">
    <property type="entry name" value="Taxilin_fam"/>
</dbReference>